<dbReference type="CDD" id="cd00093">
    <property type="entry name" value="HTH_XRE"/>
    <property type="match status" value="1"/>
</dbReference>
<dbReference type="PROSITE" id="PS50943">
    <property type="entry name" value="HTH_CROC1"/>
    <property type="match status" value="1"/>
</dbReference>
<organism evidence="2 3">
    <name type="scientific">Segatella salivae</name>
    <dbReference type="NCBI Taxonomy" id="228604"/>
    <lineage>
        <taxon>Bacteria</taxon>
        <taxon>Pseudomonadati</taxon>
        <taxon>Bacteroidota</taxon>
        <taxon>Bacteroidia</taxon>
        <taxon>Bacteroidales</taxon>
        <taxon>Prevotellaceae</taxon>
        <taxon>Segatella</taxon>
    </lineage>
</organism>
<comment type="caution">
    <text evidence="2">The sequence shown here is derived from an EMBL/GenBank/DDBJ whole genome shotgun (WGS) entry which is preliminary data.</text>
</comment>
<evidence type="ECO:0000313" key="3">
    <source>
        <dbReference type="Proteomes" id="UP001196873"/>
    </source>
</evidence>
<gene>
    <name evidence="2" type="ORF">KZY68_07150</name>
</gene>
<evidence type="ECO:0000313" key="2">
    <source>
        <dbReference type="EMBL" id="MBW4865788.1"/>
    </source>
</evidence>
<protein>
    <submittedName>
        <fullName evidence="2">Helix-turn-helix domain-containing protein</fullName>
    </submittedName>
</protein>
<reference evidence="2" key="1">
    <citation type="submission" date="2021-07" db="EMBL/GenBank/DDBJ databases">
        <title>Genomic diversity and antimicrobial resistance of Prevotella spp. isolated from chronic lung disease airways.</title>
        <authorList>
            <person name="Webb K.A."/>
            <person name="Olagoke O.S."/>
            <person name="Baird T."/>
            <person name="Neill J."/>
            <person name="Pham A."/>
            <person name="Wells T.J."/>
            <person name="Ramsay K.A."/>
            <person name="Bell S.C."/>
            <person name="Sarovich D.S."/>
            <person name="Price E.P."/>
        </authorList>
    </citation>
    <scope>NUCLEOTIDE SEQUENCE</scope>
    <source>
        <strain evidence="2">SCHI0047.S.3</strain>
    </source>
</reference>
<dbReference type="InterPro" id="IPR001387">
    <property type="entry name" value="Cro/C1-type_HTH"/>
</dbReference>
<dbReference type="Gene3D" id="1.10.260.40">
    <property type="entry name" value="lambda repressor-like DNA-binding domains"/>
    <property type="match status" value="1"/>
</dbReference>
<dbReference type="RefSeq" id="WP_007135857.1">
    <property type="nucleotide sequence ID" value="NZ_CABKPN010000001.1"/>
</dbReference>
<dbReference type="GO" id="GO:0003677">
    <property type="term" value="F:DNA binding"/>
    <property type="evidence" value="ECO:0007669"/>
    <property type="project" value="InterPro"/>
</dbReference>
<dbReference type="SMART" id="SM00530">
    <property type="entry name" value="HTH_XRE"/>
    <property type="match status" value="1"/>
</dbReference>
<name>A0AAW4NTY0_9BACT</name>
<dbReference type="InterPro" id="IPR010982">
    <property type="entry name" value="Lambda_DNA-bd_dom_sf"/>
</dbReference>
<proteinExistence type="predicted"/>
<accession>A0AAW4NTY0</accession>
<dbReference type="AlphaFoldDB" id="A0AAW4NTY0"/>
<evidence type="ECO:0000259" key="1">
    <source>
        <dbReference type="PROSITE" id="PS50943"/>
    </source>
</evidence>
<dbReference type="EMBL" id="JAHXRF010000009">
    <property type="protein sequence ID" value="MBW4865788.1"/>
    <property type="molecule type" value="Genomic_DNA"/>
</dbReference>
<dbReference type="SUPFAM" id="SSF47413">
    <property type="entry name" value="lambda repressor-like DNA-binding domains"/>
    <property type="match status" value="1"/>
</dbReference>
<sequence length="155" mass="17409">MKDRIKMIMESQHMTQQTFAQFIQISPASLSSIFTGRTKPTLAIAEAIKSKLPTLSTDWLLFGSGPMYMTGKSDSESTTEKTPSTPQELMVDFEEASNVVTTPPANQSNSQGVDSTRNNNHNIITKIIDNKQRKIVEIRVFYDDSTWETFVPQKS</sequence>
<feature type="domain" description="HTH cro/C1-type" evidence="1">
    <location>
        <begin position="5"/>
        <end position="60"/>
    </location>
</feature>
<dbReference type="Proteomes" id="UP001196873">
    <property type="component" value="Unassembled WGS sequence"/>
</dbReference>
<dbReference type="Pfam" id="PF01381">
    <property type="entry name" value="HTH_3"/>
    <property type="match status" value="1"/>
</dbReference>